<dbReference type="Pfam" id="PF13508">
    <property type="entry name" value="Acetyltransf_7"/>
    <property type="match status" value="1"/>
</dbReference>
<feature type="compositionally biased region" description="Basic and acidic residues" evidence="2">
    <location>
        <begin position="399"/>
        <end position="408"/>
    </location>
</feature>
<dbReference type="GO" id="GO:0008080">
    <property type="term" value="F:N-acetyltransferase activity"/>
    <property type="evidence" value="ECO:0007669"/>
    <property type="project" value="InterPro"/>
</dbReference>
<protein>
    <recommendedName>
        <fullName evidence="4">N-acetyltransferase domain-containing protein</fullName>
    </recommendedName>
</protein>
<sequence>MDSRGSVRLRPLQREDIPVILQLWLDGWEQTFAFWGPMAWRKYARYACALAAATLLLTAGAYVVLRDPATLQAAVAATASSAASSPSPSASPSAASSAAASFLQLMVAEVKLVAADMALVLPRWALATAGFLGLLLPAVVTLMPRQLQVAIMRPVMMKGVWMYCPDMKDMYGHWAKPEEGRAYYVAVGPRELAPVGPLAEPPAAAGEAGAAAEVEVVLGGVAIKAGAALRPLPPADGPEQATGSAADASESADTQNQLQLRHRKPPQPAVAAATANGSNSSNGAAASSGTTKAPSATAKAATGAAATTDLPTGFTAAESSFHDSPGPHDVLLYRMVVDPTVRRRGVGRRLVEHVMERTAAVGGARVLLASANPEAVRFYEACGFSRDGLKQPGSSSQGKGKEKDDGKGKGKAASGPALLGRRAAVGVATAAGVEAAKAVGEQVVQAAGNAA</sequence>
<gene>
    <name evidence="5" type="ORF">CHLRE_01g010100v5</name>
</gene>
<proteinExistence type="predicted"/>
<dbReference type="AlphaFoldDB" id="A0A2K3E5H1"/>
<evidence type="ECO:0000259" key="4">
    <source>
        <dbReference type="PROSITE" id="PS51186"/>
    </source>
</evidence>
<feature type="compositionally biased region" description="Low complexity" evidence="2">
    <location>
        <begin position="271"/>
        <end position="292"/>
    </location>
</feature>
<dbReference type="SUPFAM" id="SSF55729">
    <property type="entry name" value="Acyl-CoA N-acyltransferases (Nat)"/>
    <property type="match status" value="1"/>
</dbReference>
<evidence type="ECO:0000313" key="6">
    <source>
        <dbReference type="Proteomes" id="UP000006906"/>
    </source>
</evidence>
<feature type="region of interest" description="Disordered" evidence="2">
    <location>
        <begin position="232"/>
        <end position="292"/>
    </location>
</feature>
<evidence type="ECO:0000256" key="3">
    <source>
        <dbReference type="SAM" id="Phobius"/>
    </source>
</evidence>
<evidence type="ECO:0000256" key="1">
    <source>
        <dbReference type="ARBA" id="ARBA00022679"/>
    </source>
</evidence>
<dbReference type="Gene3D" id="3.40.630.30">
    <property type="match status" value="1"/>
</dbReference>
<dbReference type="InterPro" id="IPR000182">
    <property type="entry name" value="GNAT_dom"/>
</dbReference>
<dbReference type="EMBL" id="CM008962">
    <property type="protein sequence ID" value="PNW87997.1"/>
    <property type="molecule type" value="Genomic_DNA"/>
</dbReference>
<dbReference type="RefSeq" id="XP_042928195.1">
    <property type="nucleotide sequence ID" value="XM_043058281.1"/>
</dbReference>
<dbReference type="PANTHER" id="PTHR13947:SF37">
    <property type="entry name" value="LD18367P"/>
    <property type="match status" value="1"/>
</dbReference>
<dbReference type="OrthoDB" id="549049at2759"/>
<keyword evidence="3" id="KW-1133">Transmembrane helix</keyword>
<dbReference type="Proteomes" id="UP000006906">
    <property type="component" value="Chromosome 1"/>
</dbReference>
<keyword evidence="3" id="KW-0472">Membrane</keyword>
<dbReference type="Gramene" id="PNW87997">
    <property type="protein sequence ID" value="PNW87997"/>
    <property type="gene ID" value="CHLRE_01g010100v5"/>
</dbReference>
<feature type="domain" description="N-acetyltransferase" evidence="4">
    <location>
        <begin position="258"/>
        <end position="404"/>
    </location>
</feature>
<feature type="transmembrane region" description="Helical" evidence="3">
    <location>
        <begin position="124"/>
        <end position="143"/>
    </location>
</feature>
<dbReference type="GeneID" id="66051970"/>
<dbReference type="GO" id="GO:0016747">
    <property type="term" value="F:acyltransferase activity, transferring groups other than amino-acyl groups"/>
    <property type="evidence" value="ECO:0000318"/>
    <property type="project" value="GO_Central"/>
</dbReference>
<name>A0A2K3E5H1_CHLRE</name>
<dbReference type="PROSITE" id="PS51186">
    <property type="entry name" value="GNAT"/>
    <property type="match status" value="1"/>
</dbReference>
<evidence type="ECO:0000313" key="5">
    <source>
        <dbReference type="EMBL" id="PNW87997.1"/>
    </source>
</evidence>
<reference evidence="5 6" key="1">
    <citation type="journal article" date="2007" name="Science">
        <title>The Chlamydomonas genome reveals the evolution of key animal and plant functions.</title>
        <authorList>
            <person name="Merchant S.S."/>
            <person name="Prochnik S.E."/>
            <person name="Vallon O."/>
            <person name="Harris E.H."/>
            <person name="Karpowicz S.J."/>
            <person name="Witman G.B."/>
            <person name="Terry A."/>
            <person name="Salamov A."/>
            <person name="Fritz-Laylin L.K."/>
            <person name="Marechal-Drouard L."/>
            <person name="Marshall W.F."/>
            <person name="Qu L.H."/>
            <person name="Nelson D.R."/>
            <person name="Sanderfoot A.A."/>
            <person name="Spalding M.H."/>
            <person name="Kapitonov V.V."/>
            <person name="Ren Q."/>
            <person name="Ferris P."/>
            <person name="Lindquist E."/>
            <person name="Shapiro H."/>
            <person name="Lucas S.M."/>
            <person name="Grimwood J."/>
            <person name="Schmutz J."/>
            <person name="Cardol P."/>
            <person name="Cerutti H."/>
            <person name="Chanfreau G."/>
            <person name="Chen C.L."/>
            <person name="Cognat V."/>
            <person name="Croft M.T."/>
            <person name="Dent R."/>
            <person name="Dutcher S."/>
            <person name="Fernandez E."/>
            <person name="Fukuzawa H."/>
            <person name="Gonzalez-Ballester D."/>
            <person name="Gonzalez-Halphen D."/>
            <person name="Hallmann A."/>
            <person name="Hanikenne M."/>
            <person name="Hippler M."/>
            <person name="Inwood W."/>
            <person name="Jabbari K."/>
            <person name="Kalanon M."/>
            <person name="Kuras R."/>
            <person name="Lefebvre P.A."/>
            <person name="Lemaire S.D."/>
            <person name="Lobanov A.V."/>
            <person name="Lohr M."/>
            <person name="Manuell A."/>
            <person name="Meier I."/>
            <person name="Mets L."/>
            <person name="Mittag M."/>
            <person name="Mittelmeier T."/>
            <person name="Moroney J.V."/>
            <person name="Moseley J."/>
            <person name="Napoli C."/>
            <person name="Nedelcu A.M."/>
            <person name="Niyogi K."/>
            <person name="Novoselov S.V."/>
            <person name="Paulsen I.T."/>
            <person name="Pazour G."/>
            <person name="Purton S."/>
            <person name="Ral J.P."/>
            <person name="Riano-Pachon D.M."/>
            <person name="Riekhof W."/>
            <person name="Rymarquis L."/>
            <person name="Schroda M."/>
            <person name="Stern D."/>
            <person name="Umen J."/>
            <person name="Willows R."/>
            <person name="Wilson N."/>
            <person name="Zimmer S.L."/>
            <person name="Allmer J."/>
            <person name="Balk J."/>
            <person name="Bisova K."/>
            <person name="Chen C.J."/>
            <person name="Elias M."/>
            <person name="Gendler K."/>
            <person name="Hauser C."/>
            <person name="Lamb M.R."/>
            <person name="Ledford H."/>
            <person name="Long J.C."/>
            <person name="Minagawa J."/>
            <person name="Page M.D."/>
            <person name="Pan J."/>
            <person name="Pootakham W."/>
            <person name="Roje S."/>
            <person name="Rose A."/>
            <person name="Stahlberg E."/>
            <person name="Terauchi A.M."/>
            <person name="Yang P."/>
            <person name="Ball S."/>
            <person name="Bowler C."/>
            <person name="Dieckmann C.L."/>
            <person name="Gladyshev V.N."/>
            <person name="Green P."/>
            <person name="Jorgensen R."/>
            <person name="Mayfield S."/>
            <person name="Mueller-Roeber B."/>
            <person name="Rajamani S."/>
            <person name="Sayre R.T."/>
            <person name="Brokstein P."/>
            <person name="Dubchak I."/>
            <person name="Goodstein D."/>
            <person name="Hornick L."/>
            <person name="Huang Y.W."/>
            <person name="Jhaveri J."/>
            <person name="Luo Y."/>
            <person name="Martinez D."/>
            <person name="Ngau W.C."/>
            <person name="Otillar B."/>
            <person name="Poliakov A."/>
            <person name="Porter A."/>
            <person name="Szajkowski L."/>
            <person name="Werner G."/>
            <person name="Zhou K."/>
            <person name="Grigoriev I.V."/>
            <person name="Rokhsar D.S."/>
            <person name="Grossman A.R."/>
        </authorList>
    </citation>
    <scope>NUCLEOTIDE SEQUENCE [LARGE SCALE GENOMIC DNA]</scope>
    <source>
        <strain evidence="6">CC-503</strain>
    </source>
</reference>
<dbReference type="KEGG" id="cre:CHLRE_01g010100v5"/>
<dbReference type="InterPro" id="IPR050769">
    <property type="entry name" value="NAT_camello-type"/>
</dbReference>
<keyword evidence="6" id="KW-1185">Reference proteome</keyword>
<feature type="region of interest" description="Disordered" evidence="2">
    <location>
        <begin position="389"/>
        <end position="415"/>
    </location>
</feature>
<dbReference type="InterPro" id="IPR016181">
    <property type="entry name" value="Acyl_CoA_acyltransferase"/>
</dbReference>
<organism evidence="5 6">
    <name type="scientific">Chlamydomonas reinhardtii</name>
    <name type="common">Chlamydomonas smithii</name>
    <dbReference type="NCBI Taxonomy" id="3055"/>
    <lineage>
        <taxon>Eukaryota</taxon>
        <taxon>Viridiplantae</taxon>
        <taxon>Chlorophyta</taxon>
        <taxon>core chlorophytes</taxon>
        <taxon>Chlorophyceae</taxon>
        <taxon>CS clade</taxon>
        <taxon>Chlamydomonadales</taxon>
        <taxon>Chlamydomonadaceae</taxon>
        <taxon>Chlamydomonas</taxon>
    </lineage>
</organism>
<keyword evidence="3" id="KW-0812">Transmembrane</keyword>
<keyword evidence="1" id="KW-0808">Transferase</keyword>
<accession>A0A2K3E5H1</accession>
<evidence type="ECO:0000256" key="2">
    <source>
        <dbReference type="SAM" id="MobiDB-lite"/>
    </source>
</evidence>
<dbReference type="InParanoid" id="A0A2K3E5H1"/>
<feature type="transmembrane region" description="Helical" evidence="3">
    <location>
        <begin position="43"/>
        <end position="65"/>
    </location>
</feature>
<dbReference type="PANTHER" id="PTHR13947">
    <property type="entry name" value="GNAT FAMILY N-ACETYLTRANSFERASE"/>
    <property type="match status" value="1"/>
</dbReference>